<feature type="coiled-coil region" evidence="1">
    <location>
        <begin position="183"/>
        <end position="210"/>
    </location>
</feature>
<evidence type="ECO:0000313" key="2">
    <source>
        <dbReference type="EMBL" id="RUO42664.1"/>
    </source>
</evidence>
<keyword evidence="3" id="KW-1185">Reference proteome</keyword>
<sequence length="392" mass="44405">MTNTPNVEKTHFEVLHGIGFEFSLKPQAQRRTGQSKWNMTPGMPWINTDEGTITFTQKLHQAFNNKAKNYATTCSGLETNHSIASTLKSLLKGAPISSDYFRSKITRFMTLSLGSQLKSSQMHDGFIVSIVMYQTSELNDGVLVSETTKRFLNTSMIRNTDALKFDSHCRIETIEAVDFSKLIQSAMINIDTLERNFTRQQDEYKNETSLIANNGQLRDYFAKGLNADNYIKDSVAANNLVDGLLSFCRSKLDVTRPEEVSIREKFYALLSQDKFKDGISIERVQSFVDTLIPEEKREELQGSFIGYLAEHEYQVNDKVLFSKEIKEKLVWVTLEINDAISVRSKKNKIGIAGSGADIEFDPNGNFLRTNQVIQDAKTIEKILEIIEATNDD</sequence>
<evidence type="ECO:0008006" key="4">
    <source>
        <dbReference type="Google" id="ProtNLM"/>
    </source>
</evidence>
<dbReference type="EMBL" id="PIPQ01000002">
    <property type="protein sequence ID" value="RUO42664.1"/>
    <property type="molecule type" value="Genomic_DNA"/>
</dbReference>
<accession>A0A432X736</accession>
<protein>
    <recommendedName>
        <fullName evidence="4">Nucleoid-associated protein</fullName>
    </recommendedName>
</protein>
<comment type="caution">
    <text evidence="2">The sequence shown here is derived from an EMBL/GenBank/DDBJ whole genome shotgun (WGS) entry which is preliminary data.</text>
</comment>
<gene>
    <name evidence="2" type="ORF">CWE15_04425</name>
</gene>
<reference evidence="2 3" key="1">
    <citation type="journal article" date="2011" name="Front. Microbiol.">
        <title>Genomic signatures of strain selection and enhancement in Bacillus atrophaeus var. globigii, a historical biowarfare simulant.</title>
        <authorList>
            <person name="Gibbons H.S."/>
            <person name="Broomall S.M."/>
            <person name="McNew L.A."/>
            <person name="Daligault H."/>
            <person name="Chapman C."/>
            <person name="Bruce D."/>
            <person name="Karavis M."/>
            <person name="Krepps M."/>
            <person name="McGregor P.A."/>
            <person name="Hong C."/>
            <person name="Park K.H."/>
            <person name="Akmal A."/>
            <person name="Feldman A."/>
            <person name="Lin J.S."/>
            <person name="Chang W.E."/>
            <person name="Higgs B.W."/>
            <person name="Demirev P."/>
            <person name="Lindquist J."/>
            <person name="Liem A."/>
            <person name="Fochler E."/>
            <person name="Read T.D."/>
            <person name="Tapia R."/>
            <person name="Johnson S."/>
            <person name="Bishop-Lilly K.A."/>
            <person name="Detter C."/>
            <person name="Han C."/>
            <person name="Sozhamannan S."/>
            <person name="Rosenzweig C.N."/>
            <person name="Skowronski E.W."/>
        </authorList>
    </citation>
    <scope>NUCLEOTIDE SEQUENCE [LARGE SCALE GENOMIC DNA]</scope>
    <source>
        <strain evidence="2 3">AIT1</strain>
    </source>
</reference>
<keyword evidence="1" id="KW-0175">Coiled coil</keyword>
<evidence type="ECO:0000313" key="3">
    <source>
        <dbReference type="Proteomes" id="UP000286976"/>
    </source>
</evidence>
<dbReference type="Proteomes" id="UP000286976">
    <property type="component" value="Unassembled WGS sequence"/>
</dbReference>
<proteinExistence type="predicted"/>
<dbReference type="RefSeq" id="WP_126756874.1">
    <property type="nucleotide sequence ID" value="NZ_PIPQ01000002.1"/>
</dbReference>
<evidence type="ECO:0000256" key="1">
    <source>
        <dbReference type="SAM" id="Coils"/>
    </source>
</evidence>
<dbReference type="AlphaFoldDB" id="A0A432X736"/>
<dbReference type="OrthoDB" id="6398128at2"/>
<name>A0A432X736_9GAMM</name>
<organism evidence="2 3">
    <name type="scientific">Aliidiomarina taiwanensis</name>
    <dbReference type="NCBI Taxonomy" id="946228"/>
    <lineage>
        <taxon>Bacteria</taxon>
        <taxon>Pseudomonadati</taxon>
        <taxon>Pseudomonadota</taxon>
        <taxon>Gammaproteobacteria</taxon>
        <taxon>Alteromonadales</taxon>
        <taxon>Idiomarinaceae</taxon>
        <taxon>Aliidiomarina</taxon>
    </lineage>
</organism>